<dbReference type="CDD" id="cd02961">
    <property type="entry name" value="PDI_a_family"/>
    <property type="match status" value="1"/>
</dbReference>
<proteinExistence type="predicted"/>
<dbReference type="Pfam" id="PF00085">
    <property type="entry name" value="Thioredoxin"/>
    <property type="match status" value="1"/>
</dbReference>
<feature type="signal peptide" evidence="3">
    <location>
        <begin position="1"/>
        <end position="22"/>
    </location>
</feature>
<evidence type="ECO:0000313" key="5">
    <source>
        <dbReference type="EMBL" id="KAJ3049281.1"/>
    </source>
</evidence>
<dbReference type="AlphaFoldDB" id="A0AAD5SBC0"/>
<dbReference type="PANTHER" id="PTHR45672">
    <property type="entry name" value="PROTEIN DISULFIDE-ISOMERASE C17H9.14C-RELATED"/>
    <property type="match status" value="1"/>
</dbReference>
<comment type="caution">
    <text evidence="5">The sequence shown here is derived from an EMBL/GenBank/DDBJ whole genome shotgun (WGS) entry which is preliminary data.</text>
</comment>
<sequence>MRFAKSFLYLLTILVTLHAVSAKLTSEQKEKLKEGMREADKFIRFDDVKSLDSVTKHKGLTLLFFGATWCQYTQKFSPKWLEVQKVVDEQEFPSFHMGKVDCTVKHGDEDICAKKYGVYDFPTMLLWVDGVASGEYEDDDEATPLLRWIEKKVNWYKSRHAAAATTTHALPAPAVKHVAPTHNAAAAPPSAHKDGAPVPAAPPAHKKVEHTTTHHAASTHAAAPVHAAPAHAPAPAPAAHTTTVVHEAPKPTVPTPNNFKAVEASSVDVEAEIAPDHEEAKKSGSITGGVVAGVVVLAVVGAAVWKVRANKRRGTAIGATVYGAGTNREQLL</sequence>
<evidence type="ECO:0000256" key="3">
    <source>
        <dbReference type="SAM" id="SignalP"/>
    </source>
</evidence>
<protein>
    <recommendedName>
        <fullName evidence="4">Thioredoxin domain-containing protein</fullName>
    </recommendedName>
</protein>
<reference evidence="5" key="1">
    <citation type="submission" date="2020-05" db="EMBL/GenBank/DDBJ databases">
        <title>Phylogenomic resolution of chytrid fungi.</title>
        <authorList>
            <person name="Stajich J.E."/>
            <person name="Amses K."/>
            <person name="Simmons R."/>
            <person name="Seto K."/>
            <person name="Myers J."/>
            <person name="Bonds A."/>
            <person name="Quandt C.A."/>
            <person name="Barry K."/>
            <person name="Liu P."/>
            <person name="Grigoriev I."/>
            <person name="Longcore J.E."/>
            <person name="James T.Y."/>
        </authorList>
    </citation>
    <scope>NUCLEOTIDE SEQUENCE</scope>
    <source>
        <strain evidence="5">JEL0318</strain>
    </source>
</reference>
<name>A0AAD5SBC0_9FUNG</name>
<feature type="transmembrane region" description="Helical" evidence="2">
    <location>
        <begin position="286"/>
        <end position="305"/>
    </location>
</feature>
<dbReference type="SUPFAM" id="SSF52833">
    <property type="entry name" value="Thioredoxin-like"/>
    <property type="match status" value="1"/>
</dbReference>
<dbReference type="GO" id="GO:0003756">
    <property type="term" value="F:protein disulfide isomerase activity"/>
    <property type="evidence" value="ECO:0007669"/>
    <property type="project" value="TreeGrafter"/>
</dbReference>
<dbReference type="GO" id="GO:0005783">
    <property type="term" value="C:endoplasmic reticulum"/>
    <property type="evidence" value="ECO:0007669"/>
    <property type="project" value="TreeGrafter"/>
</dbReference>
<feature type="domain" description="Thioredoxin" evidence="4">
    <location>
        <begin position="13"/>
        <end position="154"/>
    </location>
</feature>
<feature type="compositionally biased region" description="Low complexity" evidence="1">
    <location>
        <begin position="214"/>
        <end position="243"/>
    </location>
</feature>
<dbReference type="InterPro" id="IPR051063">
    <property type="entry name" value="PDI"/>
</dbReference>
<organism evidence="5 6">
    <name type="scientific">Rhizophlyctis rosea</name>
    <dbReference type="NCBI Taxonomy" id="64517"/>
    <lineage>
        <taxon>Eukaryota</taxon>
        <taxon>Fungi</taxon>
        <taxon>Fungi incertae sedis</taxon>
        <taxon>Chytridiomycota</taxon>
        <taxon>Chytridiomycota incertae sedis</taxon>
        <taxon>Chytridiomycetes</taxon>
        <taxon>Rhizophlyctidales</taxon>
        <taxon>Rhizophlyctidaceae</taxon>
        <taxon>Rhizophlyctis</taxon>
    </lineage>
</organism>
<dbReference type="PROSITE" id="PS51352">
    <property type="entry name" value="THIOREDOXIN_2"/>
    <property type="match status" value="1"/>
</dbReference>
<dbReference type="GO" id="GO:0006457">
    <property type="term" value="P:protein folding"/>
    <property type="evidence" value="ECO:0007669"/>
    <property type="project" value="TreeGrafter"/>
</dbReference>
<feature type="region of interest" description="Disordered" evidence="1">
    <location>
        <begin position="180"/>
        <end position="243"/>
    </location>
</feature>
<dbReference type="EMBL" id="JADGJD010000666">
    <property type="protein sequence ID" value="KAJ3049281.1"/>
    <property type="molecule type" value="Genomic_DNA"/>
</dbReference>
<evidence type="ECO:0000256" key="1">
    <source>
        <dbReference type="SAM" id="MobiDB-lite"/>
    </source>
</evidence>
<feature type="chain" id="PRO_5042199855" description="Thioredoxin domain-containing protein" evidence="3">
    <location>
        <begin position="23"/>
        <end position="332"/>
    </location>
</feature>
<evidence type="ECO:0000256" key="2">
    <source>
        <dbReference type="SAM" id="Phobius"/>
    </source>
</evidence>
<keyword evidence="3" id="KW-0732">Signal</keyword>
<evidence type="ECO:0000259" key="4">
    <source>
        <dbReference type="PROSITE" id="PS51352"/>
    </source>
</evidence>
<evidence type="ECO:0000313" key="6">
    <source>
        <dbReference type="Proteomes" id="UP001212841"/>
    </source>
</evidence>
<keyword evidence="2" id="KW-0472">Membrane</keyword>
<dbReference type="Gene3D" id="3.40.30.10">
    <property type="entry name" value="Glutaredoxin"/>
    <property type="match status" value="1"/>
</dbReference>
<dbReference type="InterPro" id="IPR013766">
    <property type="entry name" value="Thioredoxin_domain"/>
</dbReference>
<dbReference type="InterPro" id="IPR036249">
    <property type="entry name" value="Thioredoxin-like_sf"/>
</dbReference>
<keyword evidence="2" id="KW-0812">Transmembrane</keyword>
<keyword evidence="2" id="KW-1133">Transmembrane helix</keyword>
<dbReference type="Proteomes" id="UP001212841">
    <property type="component" value="Unassembled WGS sequence"/>
</dbReference>
<gene>
    <name evidence="5" type="ORF">HK097_009706</name>
</gene>
<keyword evidence="6" id="KW-1185">Reference proteome</keyword>
<accession>A0AAD5SBC0</accession>